<dbReference type="RefSeq" id="WP_193993873.1">
    <property type="nucleotide sequence ID" value="NZ_JADEXP010000127.1"/>
</dbReference>
<organism evidence="3 4">
    <name type="scientific">Leptolyngbya cf. ectocarpi LEGE 11479</name>
    <dbReference type="NCBI Taxonomy" id="1828722"/>
    <lineage>
        <taxon>Bacteria</taxon>
        <taxon>Bacillati</taxon>
        <taxon>Cyanobacteriota</taxon>
        <taxon>Cyanophyceae</taxon>
        <taxon>Leptolyngbyales</taxon>
        <taxon>Leptolyngbyaceae</taxon>
        <taxon>Leptolyngbya group</taxon>
        <taxon>Leptolyngbya</taxon>
    </lineage>
</organism>
<dbReference type="AlphaFoldDB" id="A0A928ZUX9"/>
<sequence length="383" mass="41938">MFKAIVGHSTDIDSEDAISDVLTQCHNQLADQLPQAGLLLAAIDFDYGLILNRIQATFPGINLIGCSTDGEISSIQGFQEDSITLMLFCSDTVTMQVGVGRNLSNDPQAAAAQAIESLDLNNQDDIKLCIVLPDGLEDGTEVALRHLQEQLPTATPIVGGLAGDQYRFEHTHQFYQGEVLHNSLPILVMGGELKVSHGVASGWQPLSRSAIVTKSEKEIVYEIDHQPATQFYRDYIGDQPISGEYPLAVFEAGSKDFYLRASNQWDFQANSIHFMGEVPEQATVQITYATNDQIITATKTSIEQALAHYPGNRPAAAFLISCAARRWILGARAQEEYALSQQFLDPAIPVIGFYAYGEIAPLKAQSQSCYHQETLVTLLLGEE</sequence>
<keyword evidence="4" id="KW-1185">Reference proteome</keyword>
<evidence type="ECO:0000313" key="4">
    <source>
        <dbReference type="Proteomes" id="UP000615026"/>
    </source>
</evidence>
<dbReference type="PANTHER" id="PTHR40252:SF2">
    <property type="entry name" value="BLR0328 PROTEIN"/>
    <property type="match status" value="1"/>
</dbReference>
<accession>A0A928ZUX9</accession>
<dbReference type="Pfam" id="PF10442">
    <property type="entry name" value="FIST_C"/>
    <property type="match status" value="1"/>
</dbReference>
<dbReference type="SMART" id="SM00897">
    <property type="entry name" value="FIST"/>
    <property type="match status" value="1"/>
</dbReference>
<dbReference type="Pfam" id="PF08495">
    <property type="entry name" value="FIST"/>
    <property type="match status" value="1"/>
</dbReference>
<gene>
    <name evidence="3" type="ORF">IQ260_14780</name>
</gene>
<dbReference type="SMART" id="SM01204">
    <property type="entry name" value="FIST_C"/>
    <property type="match status" value="1"/>
</dbReference>
<evidence type="ECO:0000313" key="3">
    <source>
        <dbReference type="EMBL" id="MBE9067916.1"/>
    </source>
</evidence>
<proteinExistence type="predicted"/>
<dbReference type="InterPro" id="IPR019494">
    <property type="entry name" value="FIST_C"/>
</dbReference>
<comment type="caution">
    <text evidence="3">The sequence shown here is derived from an EMBL/GenBank/DDBJ whole genome shotgun (WGS) entry which is preliminary data.</text>
</comment>
<name>A0A928ZUX9_LEPEC</name>
<feature type="domain" description="FIST C-domain" evidence="2">
    <location>
        <begin position="228"/>
        <end position="362"/>
    </location>
</feature>
<dbReference type="EMBL" id="JADEXP010000127">
    <property type="protein sequence ID" value="MBE9067916.1"/>
    <property type="molecule type" value="Genomic_DNA"/>
</dbReference>
<dbReference type="InterPro" id="IPR013702">
    <property type="entry name" value="FIST_domain_N"/>
</dbReference>
<dbReference type="PANTHER" id="PTHR40252">
    <property type="entry name" value="BLR0328 PROTEIN"/>
    <property type="match status" value="1"/>
</dbReference>
<reference evidence="3" key="1">
    <citation type="submission" date="2020-10" db="EMBL/GenBank/DDBJ databases">
        <authorList>
            <person name="Castelo-Branco R."/>
            <person name="Eusebio N."/>
            <person name="Adriana R."/>
            <person name="Vieira A."/>
            <person name="Brugerolle De Fraissinette N."/>
            <person name="Rezende De Castro R."/>
            <person name="Schneider M.P."/>
            <person name="Vasconcelos V."/>
            <person name="Leao P.N."/>
        </authorList>
    </citation>
    <scope>NUCLEOTIDE SEQUENCE</scope>
    <source>
        <strain evidence="3">LEGE 11479</strain>
    </source>
</reference>
<protein>
    <submittedName>
        <fullName evidence="3">FIST C-terminal domain-containing protein</fullName>
    </submittedName>
</protein>
<evidence type="ECO:0000259" key="2">
    <source>
        <dbReference type="SMART" id="SM01204"/>
    </source>
</evidence>
<dbReference type="Proteomes" id="UP000615026">
    <property type="component" value="Unassembled WGS sequence"/>
</dbReference>
<feature type="domain" description="FIST" evidence="1">
    <location>
        <begin position="33"/>
        <end position="227"/>
    </location>
</feature>
<evidence type="ECO:0000259" key="1">
    <source>
        <dbReference type="SMART" id="SM00897"/>
    </source>
</evidence>